<dbReference type="AlphaFoldDB" id="A0A834XXN6"/>
<keyword evidence="3" id="KW-1185">Reference proteome</keyword>
<dbReference type="EMBL" id="JACMRX010000003">
    <property type="protein sequence ID" value="KAF7993039.1"/>
    <property type="molecule type" value="Genomic_DNA"/>
</dbReference>
<dbReference type="SMART" id="SM00110">
    <property type="entry name" value="C1Q"/>
    <property type="match status" value="1"/>
</dbReference>
<dbReference type="SUPFAM" id="SSF49842">
    <property type="entry name" value="TNF-like"/>
    <property type="match status" value="1"/>
</dbReference>
<sequence>MMKNKMVIFYFIDVFFFRMVGVVLLMVLCLLCESSLSKPAQPDPPTSGITTIGARKLATAEDCAGTMAFSAISGINTDARLVFTETLINKGVGYVAETGIFTVHCPGLYQFSFAGYGSSDLKLTLKKKPNKSDNWQKVISAGPAGGANLVLQDVSIGDQYSVFVDAGKTNEGTTFTGIRVARKS</sequence>
<dbReference type="InterPro" id="IPR008983">
    <property type="entry name" value="Tumour_necrosis_fac-like_dom"/>
</dbReference>
<accession>A0A834XXN6</accession>
<evidence type="ECO:0000313" key="2">
    <source>
        <dbReference type="EMBL" id="KAF7993039.1"/>
    </source>
</evidence>
<dbReference type="OrthoDB" id="10070467at2759"/>
<dbReference type="Proteomes" id="UP000639338">
    <property type="component" value="Unassembled WGS sequence"/>
</dbReference>
<dbReference type="InterPro" id="IPR001073">
    <property type="entry name" value="C1q_dom"/>
</dbReference>
<dbReference type="Pfam" id="PF00386">
    <property type="entry name" value="C1q"/>
    <property type="match status" value="1"/>
</dbReference>
<comment type="caution">
    <text evidence="2">The sequence shown here is derived from an EMBL/GenBank/DDBJ whole genome shotgun (WGS) entry which is preliminary data.</text>
</comment>
<name>A0A834XXN6_APHGI</name>
<organism evidence="2 3">
    <name type="scientific">Aphidius gifuensis</name>
    <name type="common">Parasitoid wasp</name>
    <dbReference type="NCBI Taxonomy" id="684658"/>
    <lineage>
        <taxon>Eukaryota</taxon>
        <taxon>Metazoa</taxon>
        <taxon>Ecdysozoa</taxon>
        <taxon>Arthropoda</taxon>
        <taxon>Hexapoda</taxon>
        <taxon>Insecta</taxon>
        <taxon>Pterygota</taxon>
        <taxon>Neoptera</taxon>
        <taxon>Endopterygota</taxon>
        <taxon>Hymenoptera</taxon>
        <taxon>Apocrita</taxon>
        <taxon>Ichneumonoidea</taxon>
        <taxon>Braconidae</taxon>
        <taxon>Aphidiinae</taxon>
        <taxon>Aphidius</taxon>
    </lineage>
</organism>
<feature type="domain" description="C1q" evidence="1">
    <location>
        <begin position="60"/>
        <end position="183"/>
    </location>
</feature>
<reference evidence="2 3" key="1">
    <citation type="submission" date="2020-08" db="EMBL/GenBank/DDBJ databases">
        <title>Aphidius gifuensis genome sequencing and assembly.</title>
        <authorList>
            <person name="Du Z."/>
        </authorList>
    </citation>
    <scope>NUCLEOTIDE SEQUENCE [LARGE SCALE GENOMIC DNA]</scope>
    <source>
        <strain evidence="2">YNYX2018</strain>
        <tissue evidence="2">Adults</tissue>
    </source>
</reference>
<proteinExistence type="predicted"/>
<dbReference type="Gene3D" id="2.60.120.40">
    <property type="match status" value="1"/>
</dbReference>
<gene>
    <name evidence="2" type="ORF">HCN44_005820</name>
</gene>
<protein>
    <recommendedName>
        <fullName evidence="1">C1q domain-containing protein</fullName>
    </recommendedName>
</protein>
<evidence type="ECO:0000259" key="1">
    <source>
        <dbReference type="SMART" id="SM00110"/>
    </source>
</evidence>
<evidence type="ECO:0000313" key="3">
    <source>
        <dbReference type="Proteomes" id="UP000639338"/>
    </source>
</evidence>